<geneLocation type="nucleomorph" evidence="2"/>
<organism evidence="2">
    <name type="scientific">Lotharella vacuolata</name>
    <dbReference type="NCBI Taxonomy" id="74820"/>
    <lineage>
        <taxon>Eukaryota</taxon>
        <taxon>Sar</taxon>
        <taxon>Rhizaria</taxon>
        <taxon>Cercozoa</taxon>
        <taxon>Chlorarachniophyceae</taxon>
        <taxon>Lotharella</taxon>
    </lineage>
</organism>
<dbReference type="AlphaFoldDB" id="A0A0H5BHF4"/>
<evidence type="ECO:0000313" key="2">
    <source>
        <dbReference type="EMBL" id="BAS01573.1"/>
    </source>
</evidence>
<keyword evidence="2" id="KW-0542">Nucleomorph</keyword>
<proteinExistence type="predicted"/>
<feature type="transmembrane region" description="Helical" evidence="1">
    <location>
        <begin position="117"/>
        <end position="136"/>
    </location>
</feature>
<evidence type="ECO:0000256" key="1">
    <source>
        <dbReference type="SAM" id="Phobius"/>
    </source>
</evidence>
<accession>A0A0H5BHF4</accession>
<sequence length="143" mass="17342">MKPYTSSVYIFVTKKLASKLILLKFNFVLYCVVLNNMYKYQFIKKNNLLLKIINILTINKIVYYLEYSKGYMFNLIIHIIIFAVINLIYLKLLYRKKIIFFSNFKTRIIKHHNQKKILELLVFFNVYLLIILHISIKNKIKCY</sequence>
<keyword evidence="1" id="KW-0812">Transmembrane</keyword>
<keyword evidence="1" id="KW-0472">Membrane</keyword>
<feature type="transmembrane region" description="Helical" evidence="1">
    <location>
        <begin position="71"/>
        <end position="90"/>
    </location>
</feature>
<name>A0A0H5BHF4_9EUKA</name>
<dbReference type="EMBL" id="AB996600">
    <property type="protein sequence ID" value="BAS01573.1"/>
    <property type="molecule type" value="Genomic_DNA"/>
</dbReference>
<reference evidence="2" key="1">
    <citation type="journal article" date="2015" name="Genome Biol. Evol.">
        <title>Nucleomorph Genome Sequences of Two Chlorarachniophytes, Amorphochlora amoebiformis and Lotharella vacuolata.</title>
        <authorList>
            <person name="Suzuki S."/>
            <person name="Shirato S."/>
            <person name="Hirakawa Y."/>
            <person name="Ishida K."/>
        </authorList>
    </citation>
    <scope>NUCLEOTIDE SEQUENCE</scope>
    <source>
        <strain evidence="2">CCMP240</strain>
    </source>
</reference>
<keyword evidence="1" id="KW-1133">Transmembrane helix</keyword>
<feature type="transmembrane region" description="Helical" evidence="1">
    <location>
        <begin position="20"/>
        <end position="36"/>
    </location>
</feature>
<protein>
    <submittedName>
        <fullName evidence="2">Uncharacterized protein</fullName>
    </submittedName>
</protein>